<feature type="domain" description="DUF1648" evidence="2">
    <location>
        <begin position="143"/>
        <end position="174"/>
    </location>
</feature>
<reference evidence="4" key="1">
    <citation type="submission" date="2010-05" db="EMBL/GenBank/DDBJ databases">
        <title>Complete sequence of Staphylothermus hellenicus DSM 12710.</title>
        <authorList>
            <consortium name="US DOE Joint Genome Institute"/>
            <person name="Lucas S."/>
            <person name="Copeland A."/>
            <person name="Lapidus A."/>
            <person name="Cheng J.-F."/>
            <person name="Bruce D."/>
            <person name="Goodwin L."/>
            <person name="Pitluck S."/>
            <person name="Davenport K."/>
            <person name="Detter J.C."/>
            <person name="Han C."/>
            <person name="Tapia R."/>
            <person name="Larimer F."/>
            <person name="Land M."/>
            <person name="Hauser L."/>
            <person name="Kyrpides N."/>
            <person name="Mikhailova N."/>
            <person name="Anderson I.J."/>
            <person name="Woyke T."/>
        </authorList>
    </citation>
    <scope>NUCLEOTIDE SEQUENCE [LARGE SCALE GENOMIC DNA]</scope>
    <source>
        <strain evidence="4">DSM 12710 / JCM 10830 / BK20S6-10-b1 / P8</strain>
    </source>
</reference>
<gene>
    <name evidence="3" type="ordered locus">Shell_0034</name>
</gene>
<keyword evidence="1" id="KW-0472">Membrane</keyword>
<dbReference type="InterPro" id="IPR025962">
    <property type="entry name" value="SdpI/YhfL"/>
</dbReference>
<dbReference type="Proteomes" id="UP000002573">
    <property type="component" value="Chromosome"/>
</dbReference>
<accession>D7DAI9</accession>
<keyword evidence="4" id="KW-1185">Reference proteome</keyword>
<evidence type="ECO:0000313" key="3">
    <source>
        <dbReference type="EMBL" id="ADI31186.1"/>
    </source>
</evidence>
<evidence type="ECO:0000259" key="2">
    <source>
        <dbReference type="Pfam" id="PF07853"/>
    </source>
</evidence>
<feature type="transmembrane region" description="Helical" evidence="1">
    <location>
        <begin position="250"/>
        <end position="276"/>
    </location>
</feature>
<feature type="transmembrane region" description="Helical" evidence="1">
    <location>
        <begin position="56"/>
        <end position="75"/>
    </location>
</feature>
<dbReference type="STRING" id="591019.Shell_0034"/>
<evidence type="ECO:0000313" key="4">
    <source>
        <dbReference type="Proteomes" id="UP000002573"/>
    </source>
</evidence>
<dbReference type="EMBL" id="CP002051">
    <property type="protein sequence ID" value="ADI31186.1"/>
    <property type="molecule type" value="Genomic_DNA"/>
</dbReference>
<feature type="transmembrane region" description="Helical" evidence="1">
    <location>
        <begin position="81"/>
        <end position="100"/>
    </location>
</feature>
<sequence length="291" mass="33440">MNMITCVISVFIGLILIITGIILYLFAERIPRNLLFGFRIGYTLSSKKLWVKYNRLSGIVLVFIGLVTLFLPLFISNIMVLILILLGLIIVSTITLTYMASREAKQELSFETVGLGVAGRRIWRIMPVKPSPLRIILAVLPPLLSIILTLYLLPYLPNLIPVHYDISGAPNRWDTLNDFLKITFPFIIGIECLPLIFMLVEIKAPMIFYAPRLPKKKFVNLLYDIGIMMAWLVMLVYIDILYYAINNKHIIPMTMFTVLILIVVAIILVEITWLTIRWKKNWGMLKYNSYG</sequence>
<dbReference type="Pfam" id="PF13630">
    <property type="entry name" value="SdpI"/>
    <property type="match status" value="1"/>
</dbReference>
<dbReference type="KEGG" id="shc:Shell_0034"/>
<organism evidence="3 4">
    <name type="scientific">Staphylothermus hellenicus (strain DSM 12710 / JCM 10830 / BK20S6-10-b1 / P8)</name>
    <dbReference type="NCBI Taxonomy" id="591019"/>
    <lineage>
        <taxon>Archaea</taxon>
        <taxon>Thermoproteota</taxon>
        <taxon>Thermoprotei</taxon>
        <taxon>Desulfurococcales</taxon>
        <taxon>Desulfurococcaceae</taxon>
        <taxon>Staphylothermus</taxon>
    </lineage>
</organism>
<feature type="transmembrane region" description="Helical" evidence="1">
    <location>
        <begin position="221"/>
        <end position="244"/>
    </location>
</feature>
<keyword evidence="1" id="KW-0812">Transmembrane</keyword>
<evidence type="ECO:0000256" key="1">
    <source>
        <dbReference type="SAM" id="Phobius"/>
    </source>
</evidence>
<name>D7DAI9_STAHD</name>
<dbReference type="eggNOG" id="arCOG04484">
    <property type="taxonomic scope" value="Archaea"/>
</dbReference>
<protein>
    <recommendedName>
        <fullName evidence="2">DUF1648 domain-containing protein</fullName>
    </recommendedName>
</protein>
<dbReference type="HOGENOM" id="CLU_992460_0_0_2"/>
<feature type="transmembrane region" description="Helical" evidence="1">
    <location>
        <begin position="182"/>
        <end position="200"/>
    </location>
</feature>
<dbReference type="Pfam" id="PF07853">
    <property type="entry name" value="DUF1648"/>
    <property type="match status" value="1"/>
</dbReference>
<keyword evidence="1" id="KW-1133">Transmembrane helix</keyword>
<proteinExistence type="predicted"/>
<dbReference type="AlphaFoldDB" id="D7DAI9"/>
<reference evidence="3 4" key="2">
    <citation type="journal article" date="2011" name="Stand. Genomic Sci.">
        <title>Complete genome sequence of Staphylothermus hellenicus P8.</title>
        <authorList>
            <person name="Anderson I."/>
            <person name="Wirth R."/>
            <person name="Lucas S."/>
            <person name="Copeland A."/>
            <person name="Lapidus A."/>
            <person name="Cheng J.F."/>
            <person name="Goodwin L."/>
            <person name="Pitluck S."/>
            <person name="Davenport K."/>
            <person name="Detter J.C."/>
            <person name="Han C."/>
            <person name="Tapia R."/>
            <person name="Land M."/>
            <person name="Hauser L."/>
            <person name="Pati A."/>
            <person name="Mikhailova N."/>
            <person name="Woyke T."/>
            <person name="Klenk H.P."/>
            <person name="Kyrpides N."/>
            <person name="Ivanova N."/>
        </authorList>
    </citation>
    <scope>NUCLEOTIDE SEQUENCE [LARGE SCALE GENOMIC DNA]</scope>
    <source>
        <strain evidence="4">DSM 12710 / JCM 10830 / BK20S6-10-b1 / P8</strain>
    </source>
</reference>
<feature type="transmembrane region" description="Helical" evidence="1">
    <location>
        <begin position="133"/>
        <end position="153"/>
    </location>
</feature>
<feature type="transmembrane region" description="Helical" evidence="1">
    <location>
        <begin position="6"/>
        <end position="27"/>
    </location>
</feature>
<dbReference type="InterPro" id="IPR012867">
    <property type="entry name" value="DUF1648"/>
</dbReference>